<sequence>MNLTGGLTSLDPVFADQRTNIWATTQLYNGLFTFGEDLHVHPELAENYKISEDGLTYTFTIKKNVYFHDDQAFKNGRGREVIADDFVYSFKRLMDPRTAAKGSWIFADKVKQSADKKLADDWIEKIDDYSFKITLNRRFPAFLQILSMPFTFVVAKEAVEKYNKDFRKHPVGTGPFMLKTWNEKDRLILVKNTKYWKRDVKDQTLPYLDAIDVSFIEDKNQAFLSFEKGSLHFLTSISETSRNKILNKDGSIKL</sequence>
<name>A1ZDJ4_MICM2</name>
<reference evidence="5 6" key="1">
    <citation type="submission" date="2007-01" db="EMBL/GenBank/DDBJ databases">
        <authorList>
            <person name="Haygood M."/>
            <person name="Podell S."/>
            <person name="Anderson C."/>
            <person name="Hopkinson B."/>
            <person name="Roe K."/>
            <person name="Barbeau K."/>
            <person name="Gaasterland T."/>
            <person name="Ferriera S."/>
            <person name="Johnson J."/>
            <person name="Kravitz S."/>
            <person name="Beeson K."/>
            <person name="Sutton G."/>
            <person name="Rogers Y.-H."/>
            <person name="Friedman R."/>
            <person name="Frazier M."/>
            <person name="Venter J.C."/>
        </authorList>
    </citation>
    <scope>NUCLEOTIDE SEQUENCE [LARGE SCALE GENOMIC DNA]</scope>
    <source>
        <strain evidence="5 6">ATCC 23134</strain>
    </source>
</reference>
<dbReference type="Proteomes" id="UP000004095">
    <property type="component" value="Unassembled WGS sequence"/>
</dbReference>
<dbReference type="Pfam" id="PF00496">
    <property type="entry name" value="SBP_bac_5"/>
    <property type="match status" value="1"/>
</dbReference>
<evidence type="ECO:0000259" key="4">
    <source>
        <dbReference type="Pfam" id="PF00496"/>
    </source>
</evidence>
<dbReference type="GO" id="GO:0015833">
    <property type="term" value="P:peptide transport"/>
    <property type="evidence" value="ECO:0007669"/>
    <property type="project" value="TreeGrafter"/>
</dbReference>
<gene>
    <name evidence="5" type="ORF">M23134_05239</name>
</gene>
<dbReference type="Gene3D" id="3.40.190.10">
    <property type="entry name" value="Periplasmic binding protein-like II"/>
    <property type="match status" value="1"/>
</dbReference>
<dbReference type="eggNOG" id="COG4166">
    <property type="taxonomic scope" value="Bacteria"/>
</dbReference>
<keyword evidence="6" id="KW-1185">Reference proteome</keyword>
<dbReference type="Gene3D" id="3.90.76.10">
    <property type="entry name" value="Dipeptide-binding Protein, Domain 1"/>
    <property type="match status" value="1"/>
</dbReference>
<dbReference type="PANTHER" id="PTHR30290:SF9">
    <property type="entry name" value="OLIGOPEPTIDE-BINDING PROTEIN APPA"/>
    <property type="match status" value="1"/>
</dbReference>
<evidence type="ECO:0000313" key="5">
    <source>
        <dbReference type="EMBL" id="EAY31733.1"/>
    </source>
</evidence>
<comment type="similarity">
    <text evidence="1">Belongs to the bacterial solute-binding protein 5 family.</text>
</comment>
<dbReference type="PANTHER" id="PTHR30290">
    <property type="entry name" value="PERIPLASMIC BINDING COMPONENT OF ABC TRANSPORTER"/>
    <property type="match status" value="1"/>
</dbReference>
<protein>
    <submittedName>
        <fullName evidence="5">ABC peptide transporter, periplasmic binding protein</fullName>
    </submittedName>
</protein>
<keyword evidence="2" id="KW-0813">Transport</keyword>
<dbReference type="EMBL" id="AAWS01000002">
    <property type="protein sequence ID" value="EAY31733.1"/>
    <property type="molecule type" value="Genomic_DNA"/>
</dbReference>
<organism evidence="5 6">
    <name type="scientific">Microscilla marina ATCC 23134</name>
    <dbReference type="NCBI Taxonomy" id="313606"/>
    <lineage>
        <taxon>Bacteria</taxon>
        <taxon>Pseudomonadati</taxon>
        <taxon>Bacteroidota</taxon>
        <taxon>Cytophagia</taxon>
        <taxon>Cytophagales</taxon>
        <taxon>Microscillaceae</taxon>
        <taxon>Microscilla</taxon>
    </lineage>
</organism>
<accession>A1ZDJ4</accession>
<evidence type="ECO:0000256" key="1">
    <source>
        <dbReference type="ARBA" id="ARBA00005695"/>
    </source>
</evidence>
<proteinExistence type="inferred from homology"/>
<dbReference type="InterPro" id="IPR000914">
    <property type="entry name" value="SBP_5_dom"/>
</dbReference>
<dbReference type="GO" id="GO:1904680">
    <property type="term" value="F:peptide transmembrane transporter activity"/>
    <property type="evidence" value="ECO:0007669"/>
    <property type="project" value="TreeGrafter"/>
</dbReference>
<feature type="domain" description="Solute-binding protein family 5" evidence="4">
    <location>
        <begin position="40"/>
        <end position="248"/>
    </location>
</feature>
<keyword evidence="3" id="KW-0732">Signal</keyword>
<evidence type="ECO:0000256" key="3">
    <source>
        <dbReference type="ARBA" id="ARBA00022729"/>
    </source>
</evidence>
<comment type="caution">
    <text evidence="5">The sequence shown here is derived from an EMBL/GenBank/DDBJ whole genome shotgun (WGS) entry which is preliminary data.</text>
</comment>
<dbReference type="CDD" id="cd00995">
    <property type="entry name" value="PBP2_NikA_DppA_OppA_like"/>
    <property type="match status" value="1"/>
</dbReference>
<dbReference type="SUPFAM" id="SSF53850">
    <property type="entry name" value="Periplasmic binding protein-like II"/>
    <property type="match status" value="1"/>
</dbReference>
<evidence type="ECO:0000256" key="2">
    <source>
        <dbReference type="ARBA" id="ARBA00022448"/>
    </source>
</evidence>
<evidence type="ECO:0000313" key="6">
    <source>
        <dbReference type="Proteomes" id="UP000004095"/>
    </source>
</evidence>
<dbReference type="AlphaFoldDB" id="A1ZDJ4"/>
<dbReference type="InterPro" id="IPR039424">
    <property type="entry name" value="SBP_5"/>
</dbReference>